<organism evidence="1 2">
    <name type="scientific">Nannocystis radixulma</name>
    <dbReference type="NCBI Taxonomy" id="2995305"/>
    <lineage>
        <taxon>Bacteria</taxon>
        <taxon>Pseudomonadati</taxon>
        <taxon>Myxococcota</taxon>
        <taxon>Polyangia</taxon>
        <taxon>Nannocystales</taxon>
        <taxon>Nannocystaceae</taxon>
        <taxon>Nannocystis</taxon>
    </lineage>
</organism>
<evidence type="ECO:0008006" key="3">
    <source>
        <dbReference type="Google" id="ProtNLM"/>
    </source>
</evidence>
<dbReference type="InterPro" id="IPR015943">
    <property type="entry name" value="WD40/YVTN_repeat-like_dom_sf"/>
</dbReference>
<accession>A0ABT5BHL1</accession>
<name>A0ABT5BHL1_9BACT</name>
<proteinExistence type="predicted"/>
<evidence type="ECO:0000313" key="1">
    <source>
        <dbReference type="EMBL" id="MDC0673019.1"/>
    </source>
</evidence>
<dbReference type="Gene3D" id="2.130.10.10">
    <property type="entry name" value="YVTN repeat-like/Quinoprotein amine dehydrogenase"/>
    <property type="match status" value="2"/>
</dbReference>
<comment type="caution">
    <text evidence="1">The sequence shown here is derived from an EMBL/GenBank/DDBJ whole genome shotgun (WGS) entry which is preliminary data.</text>
</comment>
<evidence type="ECO:0000313" key="2">
    <source>
        <dbReference type="Proteomes" id="UP001217838"/>
    </source>
</evidence>
<sequence length="565" mass="61775">MEPRIKSPPSKLAKLKPAIAAVLPGGLPAAVARFYARSDGLKFSWAGEQAVLVGLAEMFGGLKRGAFRSHVVVKKADLDELDWPALPFYERFFNEHDDITDKKSLDRLNLRMRLKLLVSVAGESTELAIDYFDAKPTIYFVHRADAAYPLKDLEFGEFVAWFSRFGTRRWYFAFLDKKAEASLNIDLRAELERSLEDFPAEAWAPLLARMPKPKKKEPGPARAQVLAAASDQPVVHASFPPLNQPPEVLSEGNPRRVAFSPDGQRLVVWDANYELFVHDVGRRERLWKQKHAQAMDLSADGQTVAVLEHPRPYEHADRLVLRACATGKPLHRAPWKPGSQLTRLACVGCGRVVVADTADTLHVLDLATQRALKTVPGVKHVRRLGAVGDTARVLAHTQTYDEGSGMLTGPSAVKLLDLEAGAVVTSWAGATTFAASTDGTLVALGTPGERSVVRIVELESGRVVHELPGGATHPNEDPQYGFHLGFSPDGARLVVSERVYDAGSKTVTSTVSLYDAKQGTLVGRVDLGRNPERPRLTIDAEGLALSVDGVLCVAADAYGLRLWRV</sequence>
<dbReference type="PANTHER" id="PTHR47197">
    <property type="entry name" value="PROTEIN NIRF"/>
    <property type="match status" value="1"/>
</dbReference>
<dbReference type="RefSeq" id="WP_272005421.1">
    <property type="nucleotide sequence ID" value="NZ_JAQNDN010000021.1"/>
</dbReference>
<reference evidence="1 2" key="1">
    <citation type="submission" date="2022-11" db="EMBL/GenBank/DDBJ databases">
        <title>Minimal conservation of predation-associated metabolite biosynthetic gene clusters underscores biosynthetic potential of Myxococcota including descriptions for ten novel species: Archangium lansinium sp. nov., Myxococcus landrumus sp. nov., Nannocystis bai.</title>
        <authorList>
            <person name="Ahearne A."/>
            <person name="Stevens C."/>
            <person name="Dowd S."/>
        </authorList>
    </citation>
    <scope>NUCLEOTIDE SEQUENCE [LARGE SCALE GENOMIC DNA]</scope>
    <source>
        <strain evidence="1 2">NCELM</strain>
    </source>
</reference>
<keyword evidence="2" id="KW-1185">Reference proteome</keyword>
<dbReference type="Proteomes" id="UP001217838">
    <property type="component" value="Unassembled WGS sequence"/>
</dbReference>
<dbReference type="InterPro" id="IPR051200">
    <property type="entry name" value="Host-pathogen_enzymatic-act"/>
</dbReference>
<dbReference type="SUPFAM" id="SSF50969">
    <property type="entry name" value="YVTN repeat-like/Quinoprotein amine dehydrogenase"/>
    <property type="match status" value="1"/>
</dbReference>
<gene>
    <name evidence="1" type="ORF">POL58_35020</name>
</gene>
<dbReference type="InterPro" id="IPR011044">
    <property type="entry name" value="Quino_amine_DH_bsu"/>
</dbReference>
<protein>
    <recommendedName>
        <fullName evidence="3">WD40 repeat domain-containing protein</fullName>
    </recommendedName>
</protein>
<dbReference type="PANTHER" id="PTHR47197:SF3">
    <property type="entry name" value="DIHYDRO-HEME D1 DEHYDROGENASE"/>
    <property type="match status" value="1"/>
</dbReference>
<dbReference type="EMBL" id="JAQNDN010000021">
    <property type="protein sequence ID" value="MDC0673019.1"/>
    <property type="molecule type" value="Genomic_DNA"/>
</dbReference>